<evidence type="ECO:0000313" key="1">
    <source>
        <dbReference type="EMBL" id="QHT94570.1"/>
    </source>
</evidence>
<name>A0A6C0IPP5_9ZZZZ</name>
<accession>A0A6C0IPP5</accession>
<sequence>MHHFFSIDSIYDGCIEKTKNMVFFHFLKNS</sequence>
<protein>
    <submittedName>
        <fullName evidence="1">Uncharacterized protein</fullName>
    </submittedName>
</protein>
<organism evidence="1">
    <name type="scientific">viral metagenome</name>
    <dbReference type="NCBI Taxonomy" id="1070528"/>
    <lineage>
        <taxon>unclassified sequences</taxon>
        <taxon>metagenomes</taxon>
        <taxon>organismal metagenomes</taxon>
    </lineage>
</organism>
<reference evidence="1" key="1">
    <citation type="journal article" date="2020" name="Nature">
        <title>Giant virus diversity and host interactions through global metagenomics.</title>
        <authorList>
            <person name="Schulz F."/>
            <person name="Roux S."/>
            <person name="Paez-Espino D."/>
            <person name="Jungbluth S."/>
            <person name="Walsh D.A."/>
            <person name="Denef V.J."/>
            <person name="McMahon K.D."/>
            <person name="Konstantinidis K.T."/>
            <person name="Eloe-Fadrosh E.A."/>
            <person name="Kyrpides N.C."/>
            <person name="Woyke T."/>
        </authorList>
    </citation>
    <scope>NUCLEOTIDE SEQUENCE</scope>
    <source>
        <strain evidence="1">GVMAG-M-3300024258-28</strain>
    </source>
</reference>
<proteinExistence type="predicted"/>
<dbReference type="AlphaFoldDB" id="A0A6C0IPP5"/>
<dbReference type="EMBL" id="MN740227">
    <property type="protein sequence ID" value="QHT94570.1"/>
    <property type="molecule type" value="Genomic_DNA"/>
</dbReference>